<evidence type="ECO:0000313" key="6">
    <source>
        <dbReference type="EMBL" id="CEA08783.1"/>
    </source>
</evidence>
<dbReference type="PATRIC" id="fig|1461584.3.peg.2117"/>
<dbReference type="InterPro" id="IPR036271">
    <property type="entry name" value="Tet_transcr_reg_TetR-rel_C_sf"/>
</dbReference>
<evidence type="ECO:0000256" key="1">
    <source>
        <dbReference type="ARBA" id="ARBA00023015"/>
    </source>
</evidence>
<evidence type="ECO:0000256" key="2">
    <source>
        <dbReference type="ARBA" id="ARBA00023125"/>
    </source>
</evidence>
<dbReference type="InterPro" id="IPR050109">
    <property type="entry name" value="HTH-type_TetR-like_transc_reg"/>
</dbReference>
<feature type="domain" description="HTH tetR-type" evidence="5">
    <location>
        <begin position="9"/>
        <end position="69"/>
    </location>
</feature>
<dbReference type="SUPFAM" id="SSF46689">
    <property type="entry name" value="Homeodomain-like"/>
    <property type="match status" value="1"/>
</dbReference>
<dbReference type="AlphaFoldDB" id="A0A078MNH0"/>
<dbReference type="InterPro" id="IPR009057">
    <property type="entry name" value="Homeodomain-like_sf"/>
</dbReference>
<keyword evidence="1" id="KW-0805">Transcription regulation</keyword>
<dbReference type="Pfam" id="PF13305">
    <property type="entry name" value="TetR_C_33"/>
    <property type="match status" value="1"/>
</dbReference>
<dbReference type="PRINTS" id="PR00455">
    <property type="entry name" value="HTHTETR"/>
</dbReference>
<dbReference type="Pfam" id="PF00440">
    <property type="entry name" value="TetR_N"/>
    <property type="match status" value="1"/>
</dbReference>
<dbReference type="SUPFAM" id="SSF48498">
    <property type="entry name" value="Tetracyclin repressor-like, C-terminal domain"/>
    <property type="match status" value="1"/>
</dbReference>
<dbReference type="PANTHER" id="PTHR30055:SF243">
    <property type="entry name" value="HTH-TYPE TRANSCRIPTIONAL REGULATOR RV1816"/>
    <property type="match status" value="1"/>
</dbReference>
<dbReference type="GO" id="GO:0000976">
    <property type="term" value="F:transcription cis-regulatory region binding"/>
    <property type="evidence" value="ECO:0007669"/>
    <property type="project" value="TreeGrafter"/>
</dbReference>
<name>A0A078MNH0_9MICC</name>
<evidence type="ECO:0000256" key="4">
    <source>
        <dbReference type="PROSITE-ProRule" id="PRU00335"/>
    </source>
</evidence>
<sequence>MARPVVHDEALRRRLLDTAVSLIARDGAAAVSLRAIAAAAGTSTTAVYSLFGGKAELLTAVLDDGFASFAASQQAAAGDVEALGRAYRAWALDHPALYGLMFGGSLNSQVPCQPTPGASEPSIAPLFAAVGEAMSGAGQDEVARMVGIVWGQVHGLVSLELAGAPAFGGSWPETFDAAVRDVRHRLTCQPAADPSASD</sequence>
<dbReference type="PROSITE" id="PS50977">
    <property type="entry name" value="HTH_TETR_2"/>
    <property type="match status" value="1"/>
</dbReference>
<gene>
    <name evidence="6" type="ORF">BN1051_02141</name>
</gene>
<dbReference type="EMBL" id="LN483071">
    <property type="protein sequence ID" value="CEA08783.1"/>
    <property type="molecule type" value="Genomic_DNA"/>
</dbReference>
<organism evidence="6">
    <name type="scientific">Arthrobacter saudimassiliensis</name>
    <dbReference type="NCBI Taxonomy" id="1461584"/>
    <lineage>
        <taxon>Bacteria</taxon>
        <taxon>Bacillati</taxon>
        <taxon>Actinomycetota</taxon>
        <taxon>Actinomycetes</taxon>
        <taxon>Micrococcales</taxon>
        <taxon>Micrococcaceae</taxon>
        <taxon>Arthrobacter</taxon>
    </lineage>
</organism>
<dbReference type="GO" id="GO:0003700">
    <property type="term" value="F:DNA-binding transcription factor activity"/>
    <property type="evidence" value="ECO:0007669"/>
    <property type="project" value="TreeGrafter"/>
</dbReference>
<dbReference type="InterPro" id="IPR025996">
    <property type="entry name" value="MT1864/Rv1816-like_C"/>
</dbReference>
<dbReference type="PANTHER" id="PTHR30055">
    <property type="entry name" value="HTH-TYPE TRANSCRIPTIONAL REGULATOR RUTR"/>
    <property type="match status" value="1"/>
</dbReference>
<accession>A0A078MNH0</accession>
<keyword evidence="2 4" id="KW-0238">DNA-binding</keyword>
<evidence type="ECO:0000256" key="3">
    <source>
        <dbReference type="ARBA" id="ARBA00023163"/>
    </source>
</evidence>
<dbReference type="InterPro" id="IPR001647">
    <property type="entry name" value="HTH_TetR"/>
</dbReference>
<keyword evidence="3" id="KW-0804">Transcription</keyword>
<proteinExistence type="predicted"/>
<reference evidence="6" key="1">
    <citation type="submission" date="2014-07" db="EMBL/GenBank/DDBJ databases">
        <authorList>
            <person name="Urmite Genomes Urmite Genomes"/>
        </authorList>
    </citation>
    <scope>NUCLEOTIDE SEQUENCE</scope>
    <source>
        <strain evidence="6">11W110_air</strain>
    </source>
</reference>
<dbReference type="Gene3D" id="1.10.357.10">
    <property type="entry name" value="Tetracycline Repressor, domain 2"/>
    <property type="match status" value="1"/>
</dbReference>
<protein>
    <submittedName>
        <fullName evidence="6">Putative HTH-type transcriptional regulator/MT1864</fullName>
    </submittedName>
</protein>
<feature type="DNA-binding region" description="H-T-H motif" evidence="4">
    <location>
        <begin position="32"/>
        <end position="51"/>
    </location>
</feature>
<evidence type="ECO:0000259" key="5">
    <source>
        <dbReference type="PROSITE" id="PS50977"/>
    </source>
</evidence>